<dbReference type="OrthoDB" id="5364946at2759"/>
<dbReference type="PANTHER" id="PTHR40625">
    <property type="entry name" value="GTP-BINDING PROTEIN ESDC-RELATED"/>
    <property type="match status" value="1"/>
</dbReference>
<feature type="region of interest" description="Disordered" evidence="1">
    <location>
        <begin position="169"/>
        <end position="220"/>
    </location>
</feature>
<evidence type="ECO:0000313" key="2">
    <source>
        <dbReference type="EMBL" id="PIB03174.1"/>
    </source>
</evidence>
<name>A0A2G5IF84_CERBT</name>
<feature type="compositionally biased region" description="Basic residues" evidence="1">
    <location>
        <begin position="263"/>
        <end position="277"/>
    </location>
</feature>
<feature type="region of interest" description="Disordered" evidence="1">
    <location>
        <begin position="245"/>
        <end position="277"/>
    </location>
</feature>
<dbReference type="InterPro" id="IPR014756">
    <property type="entry name" value="Ig_E-set"/>
</dbReference>
<dbReference type="PANTHER" id="PTHR40625:SF2">
    <property type="entry name" value="GTP-BINDING PROTEIN ESDC"/>
    <property type="match status" value="1"/>
</dbReference>
<evidence type="ECO:0000313" key="4">
    <source>
        <dbReference type="Proteomes" id="UP000230605"/>
    </source>
</evidence>
<proteinExistence type="predicted"/>
<accession>A0A2G5IF84</accession>
<evidence type="ECO:0000313" key="5">
    <source>
        <dbReference type="Proteomes" id="UP001302367"/>
    </source>
</evidence>
<feature type="compositionally biased region" description="Low complexity" evidence="1">
    <location>
        <begin position="189"/>
        <end position="219"/>
    </location>
</feature>
<evidence type="ECO:0008006" key="6">
    <source>
        <dbReference type="Google" id="ProtNLM"/>
    </source>
</evidence>
<feature type="region of interest" description="Disordered" evidence="1">
    <location>
        <begin position="76"/>
        <end position="147"/>
    </location>
</feature>
<keyword evidence="5" id="KW-1185">Reference proteome</keyword>
<dbReference type="Proteomes" id="UP001302367">
    <property type="component" value="Chromosome 5"/>
</dbReference>
<dbReference type="AlphaFoldDB" id="A0A2G5IF84"/>
<evidence type="ECO:0000313" key="3">
    <source>
        <dbReference type="EMBL" id="WPB04445.1"/>
    </source>
</evidence>
<reference evidence="2 4" key="1">
    <citation type="submission" date="2015-10" db="EMBL/GenBank/DDBJ databases">
        <title>The cercosporin biosynthetic gene cluster was horizontally transferred to several fungal lineages and shown to be expanded in Cercospora beticola based on microsynteny with recipient genomes.</title>
        <authorList>
            <person name="De Jonge R."/>
            <person name="Ebert M.K."/>
            <person name="Suttle J.C."/>
            <person name="Jurick Ii W.M."/>
            <person name="Secor G.A."/>
            <person name="Thomma B.P."/>
            <person name="Van De Peer Y."/>
            <person name="Bolton M.D."/>
        </authorList>
    </citation>
    <scope>NUCLEOTIDE SEQUENCE [LARGE SCALE GENOMIC DNA]</scope>
    <source>
        <strain evidence="2 4">09-40</strain>
    </source>
</reference>
<feature type="compositionally biased region" description="Acidic residues" evidence="1">
    <location>
        <begin position="174"/>
        <end position="188"/>
    </location>
</feature>
<dbReference type="EMBL" id="CP134188">
    <property type="protein sequence ID" value="WPB04445.1"/>
    <property type="molecule type" value="Genomic_DNA"/>
</dbReference>
<dbReference type="Gene3D" id="2.60.40.10">
    <property type="entry name" value="Immunoglobulins"/>
    <property type="match status" value="1"/>
</dbReference>
<evidence type="ECO:0000256" key="1">
    <source>
        <dbReference type="SAM" id="MobiDB-lite"/>
    </source>
</evidence>
<dbReference type="InterPro" id="IPR013783">
    <property type="entry name" value="Ig-like_fold"/>
</dbReference>
<dbReference type="SUPFAM" id="SSF81296">
    <property type="entry name" value="E set domains"/>
    <property type="match status" value="1"/>
</dbReference>
<sequence length="277" mass="30188">MAAIQLNFTLRTSANVKTVHLLGSWDNYNGQLPLSKDSSKTGGWKGTFRFQGSTLKQGQRYWYYYIIDGYHVSHDPARESVTEPTTGRKLNTLDIPSSGAAAKTETSRKEARQSSRHNRTSSGVPKGRPLDKSQIVSPKPYKPQESLKVRTEQFAQPTLEQLTAKFAQQQLVESSDDSEDDSDSDVDSDVPSLSSSRSSGSSSVRSGASSPSSVSSNSSCCSCERYGITRAGNRVKLDCGGARCGYSDGSDCSSESEDDARRYKSGSTRRHGIVVRQ</sequence>
<gene>
    <name evidence="2" type="ORF">CB0940_12057</name>
    <name evidence="3" type="ORF">RHO25_009091</name>
</gene>
<organism evidence="2 4">
    <name type="scientific">Cercospora beticola</name>
    <name type="common">Sugarbeet leaf spot fungus</name>
    <dbReference type="NCBI Taxonomy" id="122368"/>
    <lineage>
        <taxon>Eukaryota</taxon>
        <taxon>Fungi</taxon>
        <taxon>Dikarya</taxon>
        <taxon>Ascomycota</taxon>
        <taxon>Pezizomycotina</taxon>
        <taxon>Dothideomycetes</taxon>
        <taxon>Dothideomycetidae</taxon>
        <taxon>Mycosphaerellales</taxon>
        <taxon>Mycosphaerellaceae</taxon>
        <taxon>Cercospora</taxon>
    </lineage>
</organism>
<dbReference type="Proteomes" id="UP000230605">
    <property type="component" value="Chromosome 10"/>
</dbReference>
<reference evidence="3 5" key="2">
    <citation type="submission" date="2023-09" db="EMBL/GenBank/DDBJ databases">
        <title>Complete-Gapless Cercospora beticola genome.</title>
        <authorList>
            <person name="Wyatt N.A."/>
            <person name="Spanner R.E."/>
            <person name="Bolton M.D."/>
        </authorList>
    </citation>
    <scope>NUCLEOTIDE SEQUENCE [LARGE SCALE GENOMIC DNA]</scope>
    <source>
        <strain evidence="3">Cb09-40</strain>
    </source>
</reference>
<dbReference type="EMBL" id="LKMD01000099">
    <property type="protein sequence ID" value="PIB03174.1"/>
    <property type="molecule type" value="Genomic_DNA"/>
</dbReference>
<protein>
    <recommendedName>
        <fullName evidence="6">GTP-binding protein EsdC</fullName>
    </recommendedName>
</protein>